<reference key="1">
    <citation type="journal article" date="2007" name="Nature">
        <title>The medaka draft genome and insights into vertebrate genome evolution.</title>
        <authorList>
            <person name="Kasahara M."/>
            <person name="Naruse K."/>
            <person name="Sasaki S."/>
            <person name="Nakatani Y."/>
            <person name="Qu W."/>
            <person name="Ahsan B."/>
            <person name="Yamada T."/>
            <person name="Nagayasu Y."/>
            <person name="Doi K."/>
            <person name="Kasai Y."/>
            <person name="Jindo T."/>
            <person name="Kobayashi D."/>
            <person name="Shimada A."/>
            <person name="Toyoda A."/>
            <person name="Kuroki Y."/>
            <person name="Fujiyama A."/>
            <person name="Sasaki T."/>
            <person name="Shimizu A."/>
            <person name="Asakawa S."/>
            <person name="Shimizu N."/>
            <person name="Hashimoto S."/>
            <person name="Yang J."/>
            <person name="Lee Y."/>
            <person name="Matsushima K."/>
            <person name="Sugano S."/>
            <person name="Sakaizumi M."/>
            <person name="Narita T."/>
            <person name="Ohishi K."/>
            <person name="Haga S."/>
            <person name="Ohta F."/>
            <person name="Nomoto H."/>
            <person name="Nogata K."/>
            <person name="Morishita T."/>
            <person name="Endo T."/>
            <person name="Shin-I T."/>
            <person name="Takeda H."/>
            <person name="Morishita S."/>
            <person name="Kohara Y."/>
        </authorList>
    </citation>
    <scope>NUCLEOTIDE SEQUENCE [LARGE SCALE GENOMIC DNA]</scope>
    <source>
        <strain>Hd-rR</strain>
    </source>
</reference>
<feature type="region of interest" description="Disordered" evidence="6">
    <location>
        <begin position="1"/>
        <end position="101"/>
    </location>
</feature>
<dbReference type="GO" id="GO:0008083">
    <property type="term" value="F:growth factor activity"/>
    <property type="evidence" value="ECO:0007669"/>
    <property type="project" value="UniProtKB-KW"/>
</dbReference>
<dbReference type="Pfam" id="PF00019">
    <property type="entry name" value="TGF_beta"/>
    <property type="match status" value="1"/>
</dbReference>
<dbReference type="Ensembl" id="ENSORLT00015028556.1">
    <property type="protein sequence ID" value="ENSORLP00015019569.1"/>
    <property type="gene ID" value="ENSORLG00015020695.1"/>
</dbReference>
<dbReference type="Pfam" id="PF04709">
    <property type="entry name" value="AMH_N"/>
    <property type="match status" value="1"/>
</dbReference>
<keyword evidence="3" id="KW-0732">Signal</keyword>
<dbReference type="InterPro" id="IPR006799">
    <property type="entry name" value="AMH_N"/>
</dbReference>
<reference evidence="8" key="3">
    <citation type="submission" date="2025-08" db="UniProtKB">
        <authorList>
            <consortium name="Ensembl"/>
        </authorList>
    </citation>
    <scope>IDENTIFICATION</scope>
    <source>
        <strain evidence="8">HSOK</strain>
    </source>
</reference>
<evidence type="ECO:0000256" key="4">
    <source>
        <dbReference type="ARBA" id="ARBA00022782"/>
    </source>
</evidence>
<feature type="domain" description="TGF-beta family profile" evidence="7">
    <location>
        <begin position="449"/>
        <end position="558"/>
    </location>
</feature>
<evidence type="ECO:0000313" key="8">
    <source>
        <dbReference type="Ensembl" id="ENSORLP00015019569.1"/>
    </source>
</evidence>
<feature type="compositionally biased region" description="Polar residues" evidence="6">
    <location>
        <begin position="40"/>
        <end position="66"/>
    </location>
</feature>
<dbReference type="AlphaFoldDB" id="A0A3P9II22"/>
<dbReference type="GO" id="GO:0005576">
    <property type="term" value="C:extracellular region"/>
    <property type="evidence" value="ECO:0007669"/>
    <property type="project" value="UniProtKB-SubCell"/>
</dbReference>
<dbReference type="InterPro" id="IPR021203">
    <property type="entry name" value="Muellerian-inhibiting_factor"/>
</dbReference>
<keyword evidence="2" id="KW-0964">Secreted</keyword>
<dbReference type="GO" id="GO:0030154">
    <property type="term" value="P:cell differentiation"/>
    <property type="evidence" value="ECO:0007669"/>
    <property type="project" value="UniProtKB-KW"/>
</dbReference>
<dbReference type="InterPro" id="IPR001839">
    <property type="entry name" value="TGF-b_C"/>
</dbReference>
<evidence type="ECO:0000313" key="9">
    <source>
        <dbReference type="Proteomes" id="UP000265200"/>
    </source>
</evidence>
<sequence length="558" mass="59858">MVPPVSSHQFGATLPPSGGLSSLLSLSSSSSSPETHHHATSQPAPTRLTSVPSSLPLAHTQQSRTQSVLHTSSPPTLSLPPLPPLHSVPSSSASTHPDPPPCFVDDAVAALREALQTDGALSNSSFTLFGACRAPDPSSRFTLLVLSEERRRWPDGGLKVLHPAAVFAAEERGVVTLTFDLPASSLLEMNLLLLLLAFESPAAAGDLEVTFSSRFLLPHSQSACISEGTLYVLLMGRSSSSSSQHRWTISAEAKSPRMNQNLIDAIIGGKPGGPVGVRPLLLFTGEEGINGRFAPISTSFVCELRRFLEGVLPQDQAKQPLLQLDSLQSLPPLPLGLSSSETLLAALINSSAPTIFYFNNWGSKSQGLRGQLILSPALLVELRLRLEQSEMLILDLAEQETVSPRTTARLERLKDLSASQQMEAAESHFCAFLLLKALKTVAHAYDMTKRLRSTRAGPDSPPKGNICGLRSLTVSFEKLLLGPQSANINNCRGVCSFPLINGNNHAILLTSHTESVAEERAPCCVPVAYDPLEVLDWNDEGSFLSIKPDMIARECGCR</sequence>
<dbReference type="SUPFAM" id="SSF57501">
    <property type="entry name" value="Cystine-knot cytokines"/>
    <property type="match status" value="1"/>
</dbReference>
<evidence type="ECO:0000256" key="1">
    <source>
        <dbReference type="ARBA" id="ARBA00004613"/>
    </source>
</evidence>
<feature type="compositionally biased region" description="Pro residues" evidence="6">
    <location>
        <begin position="77"/>
        <end position="86"/>
    </location>
</feature>
<feature type="compositionally biased region" description="Low complexity" evidence="6">
    <location>
        <begin position="67"/>
        <end position="76"/>
    </location>
</feature>
<dbReference type="Gene3D" id="2.10.90.10">
    <property type="entry name" value="Cystine-knot cytokines"/>
    <property type="match status" value="1"/>
</dbReference>
<dbReference type="PANTHER" id="PTHR15009:SF4">
    <property type="entry name" value="MUELLERIAN-INHIBITING FACTOR"/>
    <property type="match status" value="1"/>
</dbReference>
<comment type="similarity">
    <text evidence="5">Belongs to the TGF-beta family.</text>
</comment>
<keyword evidence="5" id="KW-0339">Growth factor</keyword>
<organism evidence="8 9">
    <name type="scientific">Oryzias latipes</name>
    <name type="common">Japanese rice fish</name>
    <name type="synonym">Japanese killifish</name>
    <dbReference type="NCBI Taxonomy" id="8090"/>
    <lineage>
        <taxon>Eukaryota</taxon>
        <taxon>Metazoa</taxon>
        <taxon>Chordata</taxon>
        <taxon>Craniata</taxon>
        <taxon>Vertebrata</taxon>
        <taxon>Euteleostomi</taxon>
        <taxon>Actinopterygii</taxon>
        <taxon>Neopterygii</taxon>
        <taxon>Teleostei</taxon>
        <taxon>Neoteleostei</taxon>
        <taxon>Acanthomorphata</taxon>
        <taxon>Ovalentaria</taxon>
        <taxon>Atherinomorphae</taxon>
        <taxon>Beloniformes</taxon>
        <taxon>Adrianichthyidae</taxon>
        <taxon>Oryziinae</taxon>
        <taxon>Oryzias</taxon>
    </lineage>
</organism>
<feature type="compositionally biased region" description="Low complexity" evidence="6">
    <location>
        <begin position="87"/>
        <end position="96"/>
    </location>
</feature>
<evidence type="ECO:0000256" key="3">
    <source>
        <dbReference type="ARBA" id="ARBA00022729"/>
    </source>
</evidence>
<dbReference type="PROSITE" id="PS51362">
    <property type="entry name" value="TGF_BETA_2"/>
    <property type="match status" value="1"/>
</dbReference>
<evidence type="ECO:0000256" key="2">
    <source>
        <dbReference type="ARBA" id="ARBA00022525"/>
    </source>
</evidence>
<keyword evidence="4" id="KW-0221">Differentiation</keyword>
<dbReference type="Proteomes" id="UP000265200">
    <property type="component" value="Chromosome 4"/>
</dbReference>
<proteinExistence type="inferred from homology"/>
<reference evidence="8 9" key="2">
    <citation type="submission" date="2017-04" db="EMBL/GenBank/DDBJ databases">
        <title>CpG methylation of centromeres and impact of large insertions on vertebrate speciation.</title>
        <authorList>
            <person name="Ichikawa K."/>
            <person name="Yoshimura J."/>
            <person name="Morishita S."/>
        </authorList>
    </citation>
    <scope>NUCLEOTIDE SEQUENCE</scope>
    <source>
        <strain evidence="8 9">HSOK</strain>
    </source>
</reference>
<evidence type="ECO:0000259" key="7">
    <source>
        <dbReference type="PROSITE" id="PS51362"/>
    </source>
</evidence>
<dbReference type="SMART" id="SM00204">
    <property type="entry name" value="TGFB"/>
    <property type="match status" value="1"/>
</dbReference>
<feature type="compositionally biased region" description="Polar residues" evidence="6">
    <location>
        <begin position="1"/>
        <end position="10"/>
    </location>
</feature>
<evidence type="ECO:0000256" key="5">
    <source>
        <dbReference type="RuleBase" id="RU000354"/>
    </source>
</evidence>
<protein>
    <submittedName>
        <fullName evidence="8">Anti-Mullerian hormone</fullName>
    </submittedName>
</protein>
<accession>A0A3P9II22</accession>
<comment type="subcellular location">
    <subcellularLocation>
        <location evidence="1">Secreted</location>
    </subcellularLocation>
</comment>
<dbReference type="PANTHER" id="PTHR15009">
    <property type="entry name" value="MUELLERIAN-INHIBITING FACTOR"/>
    <property type="match status" value="1"/>
</dbReference>
<dbReference type="InterPro" id="IPR029034">
    <property type="entry name" value="Cystine-knot_cytokine"/>
</dbReference>
<dbReference type="GO" id="GO:0008406">
    <property type="term" value="P:gonad development"/>
    <property type="evidence" value="ECO:0007669"/>
    <property type="project" value="InterPro"/>
</dbReference>
<reference evidence="8" key="4">
    <citation type="submission" date="2025-09" db="UniProtKB">
        <authorList>
            <consortium name="Ensembl"/>
        </authorList>
    </citation>
    <scope>IDENTIFICATION</scope>
    <source>
        <strain evidence="8">HSOK</strain>
    </source>
</reference>
<name>A0A3P9II22_ORYLA</name>
<feature type="compositionally biased region" description="Low complexity" evidence="6">
    <location>
        <begin position="14"/>
        <end position="33"/>
    </location>
</feature>
<evidence type="ECO:0000256" key="6">
    <source>
        <dbReference type="SAM" id="MobiDB-lite"/>
    </source>
</evidence>